<name>A0AAU7APL9_9ACTN</name>
<organism evidence="2">
    <name type="scientific">Paraconexibacter sp. AEG42_29</name>
    <dbReference type="NCBI Taxonomy" id="2997339"/>
    <lineage>
        <taxon>Bacteria</taxon>
        <taxon>Bacillati</taxon>
        <taxon>Actinomycetota</taxon>
        <taxon>Thermoleophilia</taxon>
        <taxon>Solirubrobacterales</taxon>
        <taxon>Paraconexibacteraceae</taxon>
        <taxon>Paraconexibacter</taxon>
    </lineage>
</organism>
<evidence type="ECO:0000256" key="1">
    <source>
        <dbReference type="SAM" id="SignalP"/>
    </source>
</evidence>
<dbReference type="RefSeq" id="WP_354700147.1">
    <property type="nucleotide sequence ID" value="NZ_CP114014.1"/>
</dbReference>
<feature type="signal peptide" evidence="1">
    <location>
        <begin position="1"/>
        <end position="27"/>
    </location>
</feature>
<dbReference type="EMBL" id="CP114014">
    <property type="protein sequence ID" value="XAY03591.1"/>
    <property type="molecule type" value="Genomic_DNA"/>
</dbReference>
<keyword evidence="1" id="KW-0732">Signal</keyword>
<dbReference type="KEGG" id="parq:DSM112329_00410"/>
<proteinExistence type="predicted"/>
<gene>
    <name evidence="2" type="ORF">DSM112329_00410</name>
</gene>
<sequence>MPRRTPLAALLTSAALLTVALPAAADAAPKATQASVSQHIAKAQSAAKKVTRATKKGDVAAARKALKTSRHEAVVASRGARQLAAGAGDSTAAAKTAVWSITAAAGALGESLTRFSNLVPTTGDEKLQKLLAGSLPGTAAGHAQLVEELTALVNELSGGAQALAAQALAALQAAAPVQVQQIAAIAGIDDLPAQVGTLIQTALSTATAALQTGLTELTKLLPVLPAQTEAQISTALGSITSTIHELIPMLTQITGVAITAATNSVKQATGICQSLLSGLLGGFLGDNTPAAGTETGSTGAGNASSGGLLSGLIKIPLSLPSGILGGLSSLLGGGGGLFGGLLGR</sequence>
<evidence type="ECO:0000313" key="2">
    <source>
        <dbReference type="EMBL" id="XAY03591.1"/>
    </source>
</evidence>
<dbReference type="AlphaFoldDB" id="A0AAU7APL9"/>
<protein>
    <submittedName>
        <fullName evidence="2">Uncharacterized protein</fullName>
    </submittedName>
</protein>
<reference evidence="2" key="1">
    <citation type="submission" date="2022-12" db="EMBL/GenBank/DDBJ databases">
        <title>Paraconexibacter alkalitolerans sp. nov. and Baekduia alba sp. nov., isolated from soil and emended description of the genera Paraconexibacter (Chun et al., 2020) and Baekduia (An et al., 2020).</title>
        <authorList>
            <person name="Vieira S."/>
            <person name="Huber K.J."/>
            <person name="Geppert A."/>
            <person name="Wolf J."/>
            <person name="Neumann-Schaal M."/>
            <person name="Muesken M."/>
            <person name="Overmann J."/>
        </authorList>
    </citation>
    <scope>NUCLEOTIDE SEQUENCE</scope>
    <source>
        <strain evidence="2">AEG42_29</strain>
    </source>
</reference>
<accession>A0AAU7APL9</accession>
<feature type="chain" id="PRO_5043896395" evidence="1">
    <location>
        <begin position="28"/>
        <end position="344"/>
    </location>
</feature>